<feature type="domain" description="Tetrapyrrole methylase" evidence="7">
    <location>
        <begin position="3"/>
        <end position="205"/>
    </location>
</feature>
<dbReference type="PANTHER" id="PTHR46111:SF1">
    <property type="entry name" value="RIBOSOMAL RNA SMALL SUBUNIT METHYLTRANSFERASE I"/>
    <property type="match status" value="1"/>
</dbReference>
<dbReference type="InterPro" id="IPR018063">
    <property type="entry name" value="SAM_MeTrfase_RsmI_CS"/>
</dbReference>
<evidence type="ECO:0000256" key="5">
    <source>
        <dbReference type="ARBA" id="ARBA00022691"/>
    </source>
</evidence>
<dbReference type="GO" id="GO:0005737">
    <property type="term" value="C:cytoplasm"/>
    <property type="evidence" value="ECO:0007669"/>
    <property type="project" value="UniProtKB-SubCell"/>
</dbReference>
<comment type="subcellular location">
    <subcellularLocation>
        <location evidence="6">Cytoplasm</location>
    </subcellularLocation>
</comment>
<dbReference type="NCBIfam" id="TIGR00096">
    <property type="entry name" value="16S rRNA (cytidine(1402)-2'-O)-methyltransferase"/>
    <property type="match status" value="1"/>
</dbReference>
<dbReference type="HAMAP" id="MF_01877">
    <property type="entry name" value="16SrRNA_methyltr_I"/>
    <property type="match status" value="1"/>
</dbReference>
<proteinExistence type="inferred from homology"/>
<dbReference type="InterPro" id="IPR000878">
    <property type="entry name" value="4pyrrol_Mease"/>
</dbReference>
<evidence type="ECO:0000256" key="2">
    <source>
        <dbReference type="ARBA" id="ARBA00022552"/>
    </source>
</evidence>
<sequence length="228" mass="25118">MPTLYVIGTPIGNLEDITLRALRILKEADVIVCEDTRVTQKLLKHYGIANKQLTTYNEQESGATAHKIIKLLEDGKNLALVSDAGTPAISDPGAMLVSKVREVLGDKVKIESVPGPSAVTTALSIAGVPASNFLFLGFLPHKKGRETLFKKIAQSERMVVFYESPHRILKALLSLQKFCPEKDITVAKELTKIHEEVIRGNAEEIVSFFSKNKKKLRGEFVVIVSPKI</sequence>
<accession>A0A1G2CTC7</accession>
<gene>
    <name evidence="6" type="primary">rsmI</name>
    <name evidence="8" type="ORF">A2648_00860</name>
</gene>
<dbReference type="Gene3D" id="3.40.1010.10">
    <property type="entry name" value="Cobalt-precorrin-4 Transmethylase, Domain 1"/>
    <property type="match status" value="1"/>
</dbReference>
<dbReference type="EC" id="2.1.1.198" evidence="6"/>
<keyword evidence="1 6" id="KW-0963">Cytoplasm</keyword>
<dbReference type="Gene3D" id="3.30.950.10">
    <property type="entry name" value="Methyltransferase, Cobalt-precorrin-4 Transmethylase, Domain 2"/>
    <property type="match status" value="1"/>
</dbReference>
<comment type="catalytic activity">
    <reaction evidence="6">
        <text>cytidine(1402) in 16S rRNA + S-adenosyl-L-methionine = 2'-O-methylcytidine(1402) in 16S rRNA + S-adenosyl-L-homocysteine + H(+)</text>
        <dbReference type="Rhea" id="RHEA:42924"/>
        <dbReference type="Rhea" id="RHEA-COMP:10285"/>
        <dbReference type="Rhea" id="RHEA-COMP:10286"/>
        <dbReference type="ChEBI" id="CHEBI:15378"/>
        <dbReference type="ChEBI" id="CHEBI:57856"/>
        <dbReference type="ChEBI" id="CHEBI:59789"/>
        <dbReference type="ChEBI" id="CHEBI:74495"/>
        <dbReference type="ChEBI" id="CHEBI:82748"/>
        <dbReference type="EC" id="2.1.1.198"/>
    </reaction>
</comment>
<dbReference type="Pfam" id="PF00590">
    <property type="entry name" value="TP_methylase"/>
    <property type="match status" value="1"/>
</dbReference>
<keyword evidence="4 6" id="KW-0808">Transferase</keyword>
<dbReference type="GO" id="GO:0070677">
    <property type="term" value="F:rRNA (cytosine-2'-O-)-methyltransferase activity"/>
    <property type="evidence" value="ECO:0007669"/>
    <property type="project" value="UniProtKB-UniRule"/>
</dbReference>
<dbReference type="InterPro" id="IPR014776">
    <property type="entry name" value="4pyrrole_Mease_sub2"/>
</dbReference>
<evidence type="ECO:0000313" key="9">
    <source>
        <dbReference type="Proteomes" id="UP000178841"/>
    </source>
</evidence>
<dbReference type="Proteomes" id="UP000178841">
    <property type="component" value="Unassembled WGS sequence"/>
</dbReference>
<dbReference type="InterPro" id="IPR035996">
    <property type="entry name" value="4pyrrol_Methylase_sf"/>
</dbReference>
<dbReference type="SUPFAM" id="SSF53790">
    <property type="entry name" value="Tetrapyrrole methylase"/>
    <property type="match status" value="1"/>
</dbReference>
<keyword evidence="5 6" id="KW-0949">S-adenosyl-L-methionine</keyword>
<dbReference type="PIRSF" id="PIRSF005917">
    <property type="entry name" value="MTase_YraL"/>
    <property type="match status" value="1"/>
</dbReference>
<evidence type="ECO:0000259" key="7">
    <source>
        <dbReference type="Pfam" id="PF00590"/>
    </source>
</evidence>
<reference evidence="8 9" key="1">
    <citation type="journal article" date="2016" name="Nat. Commun.">
        <title>Thousands of microbial genomes shed light on interconnected biogeochemical processes in an aquifer system.</title>
        <authorList>
            <person name="Anantharaman K."/>
            <person name="Brown C.T."/>
            <person name="Hug L.A."/>
            <person name="Sharon I."/>
            <person name="Castelle C.J."/>
            <person name="Probst A.J."/>
            <person name="Thomas B.C."/>
            <person name="Singh A."/>
            <person name="Wilkins M.J."/>
            <person name="Karaoz U."/>
            <person name="Brodie E.L."/>
            <person name="Williams K.H."/>
            <person name="Hubbard S.S."/>
            <person name="Banfield J.F."/>
        </authorList>
    </citation>
    <scope>NUCLEOTIDE SEQUENCE [LARGE SCALE GENOMIC DNA]</scope>
</reference>
<dbReference type="STRING" id="1798657.A2648_00860"/>
<keyword evidence="2 6" id="KW-0698">rRNA processing</keyword>
<comment type="function">
    <text evidence="6">Catalyzes the 2'-O-methylation of the ribose of cytidine 1402 (C1402) in 16S rRNA.</text>
</comment>
<comment type="caution">
    <text evidence="8">The sequence shown here is derived from an EMBL/GenBank/DDBJ whole genome shotgun (WGS) entry which is preliminary data.</text>
</comment>
<protein>
    <recommendedName>
        <fullName evidence="6">Ribosomal RNA small subunit methyltransferase I</fullName>
        <ecNumber evidence="6">2.1.1.198</ecNumber>
    </recommendedName>
    <alternativeName>
        <fullName evidence="6">16S rRNA 2'-O-ribose C1402 methyltransferase</fullName>
    </alternativeName>
    <alternativeName>
        <fullName evidence="6">rRNA (cytidine-2'-O-)-methyltransferase RsmI</fullName>
    </alternativeName>
</protein>
<dbReference type="InterPro" id="IPR008189">
    <property type="entry name" value="rRNA_ssu_MeTfrase_I"/>
</dbReference>
<dbReference type="EMBL" id="MHLH01000003">
    <property type="protein sequence ID" value="OGZ04633.1"/>
    <property type="molecule type" value="Genomic_DNA"/>
</dbReference>
<comment type="similarity">
    <text evidence="6">Belongs to the methyltransferase superfamily. RsmI family.</text>
</comment>
<dbReference type="AlphaFoldDB" id="A0A1G2CTC7"/>
<dbReference type="InterPro" id="IPR014777">
    <property type="entry name" value="4pyrrole_Mease_sub1"/>
</dbReference>
<dbReference type="CDD" id="cd11648">
    <property type="entry name" value="RsmI"/>
    <property type="match status" value="1"/>
</dbReference>
<evidence type="ECO:0000256" key="4">
    <source>
        <dbReference type="ARBA" id="ARBA00022679"/>
    </source>
</evidence>
<evidence type="ECO:0000256" key="3">
    <source>
        <dbReference type="ARBA" id="ARBA00022603"/>
    </source>
</evidence>
<dbReference type="PANTHER" id="PTHR46111">
    <property type="entry name" value="RIBOSOMAL RNA SMALL SUBUNIT METHYLTRANSFERASE I"/>
    <property type="match status" value="1"/>
</dbReference>
<evidence type="ECO:0000256" key="1">
    <source>
        <dbReference type="ARBA" id="ARBA00022490"/>
    </source>
</evidence>
<evidence type="ECO:0000256" key="6">
    <source>
        <dbReference type="HAMAP-Rule" id="MF_01877"/>
    </source>
</evidence>
<organism evidence="8 9">
    <name type="scientific">Candidatus Lloydbacteria bacterium RIFCSPHIGHO2_01_FULL_41_20</name>
    <dbReference type="NCBI Taxonomy" id="1798657"/>
    <lineage>
        <taxon>Bacteria</taxon>
        <taxon>Candidatus Lloydiibacteriota</taxon>
    </lineage>
</organism>
<dbReference type="FunFam" id="3.30.950.10:FF:000002">
    <property type="entry name" value="Ribosomal RNA small subunit methyltransferase I"/>
    <property type="match status" value="1"/>
</dbReference>
<dbReference type="PROSITE" id="PS01296">
    <property type="entry name" value="RSMI"/>
    <property type="match status" value="1"/>
</dbReference>
<dbReference type="FunFam" id="3.40.1010.10:FF:000007">
    <property type="entry name" value="Ribosomal RNA small subunit methyltransferase I"/>
    <property type="match status" value="1"/>
</dbReference>
<name>A0A1G2CTC7_9BACT</name>
<keyword evidence="3 6" id="KW-0489">Methyltransferase</keyword>
<evidence type="ECO:0000313" key="8">
    <source>
        <dbReference type="EMBL" id="OGZ04633.1"/>
    </source>
</evidence>